<dbReference type="GO" id="GO:0006400">
    <property type="term" value="P:tRNA modification"/>
    <property type="evidence" value="ECO:0007669"/>
    <property type="project" value="UniProtKB-UniRule"/>
</dbReference>
<feature type="binding site" evidence="8">
    <location>
        <begin position="30"/>
        <end position="35"/>
    </location>
    <ligand>
        <name>ATP</name>
        <dbReference type="ChEBI" id="CHEBI:30616"/>
    </ligand>
</feature>
<comment type="catalytic activity">
    <reaction evidence="7 8">
        <text>cytidine(34) in tRNA(Ile2) + L-lysine + ATP = lysidine(34) in tRNA(Ile2) + AMP + diphosphate + H(+)</text>
        <dbReference type="Rhea" id="RHEA:43744"/>
        <dbReference type="Rhea" id="RHEA-COMP:10625"/>
        <dbReference type="Rhea" id="RHEA-COMP:10670"/>
        <dbReference type="ChEBI" id="CHEBI:15378"/>
        <dbReference type="ChEBI" id="CHEBI:30616"/>
        <dbReference type="ChEBI" id="CHEBI:32551"/>
        <dbReference type="ChEBI" id="CHEBI:33019"/>
        <dbReference type="ChEBI" id="CHEBI:82748"/>
        <dbReference type="ChEBI" id="CHEBI:83665"/>
        <dbReference type="ChEBI" id="CHEBI:456215"/>
        <dbReference type="EC" id="6.3.4.19"/>
    </reaction>
</comment>
<dbReference type="RefSeq" id="WP_091516221.1">
    <property type="nucleotide sequence ID" value="NZ_FNFH01000007.1"/>
</dbReference>
<dbReference type="EMBL" id="FNFH01000007">
    <property type="protein sequence ID" value="SDK70904.1"/>
    <property type="molecule type" value="Genomic_DNA"/>
</dbReference>
<evidence type="ECO:0000256" key="5">
    <source>
        <dbReference type="ARBA" id="ARBA00022741"/>
    </source>
</evidence>
<dbReference type="NCBIfam" id="TIGR02432">
    <property type="entry name" value="lysidine_TilS_N"/>
    <property type="match status" value="1"/>
</dbReference>
<keyword evidence="2 8" id="KW-0963">Cytoplasm</keyword>
<comment type="function">
    <text evidence="8">Ligates lysine onto the cytidine present at position 34 of the AUA codon-specific tRNA(Ile) that contains the anticodon CAU, in an ATP-dependent manner. Cytidine is converted to lysidine, thus changing the amino acid specificity of the tRNA from methionine to isoleucine.</text>
</comment>
<keyword evidence="4 8" id="KW-0819">tRNA processing</keyword>
<dbReference type="GO" id="GO:0005737">
    <property type="term" value="C:cytoplasm"/>
    <property type="evidence" value="ECO:0007669"/>
    <property type="project" value="UniProtKB-SubCell"/>
</dbReference>
<keyword evidence="3 8" id="KW-0436">Ligase</keyword>
<keyword evidence="5 8" id="KW-0547">Nucleotide-binding</keyword>
<protein>
    <recommendedName>
        <fullName evidence="8">tRNA(Ile)-lysidine synthase</fullName>
        <ecNumber evidence="8">6.3.4.19</ecNumber>
    </recommendedName>
    <alternativeName>
        <fullName evidence="8">tRNA(Ile)-2-lysyl-cytidine synthase</fullName>
    </alternativeName>
    <alternativeName>
        <fullName evidence="8">tRNA(Ile)-lysidine synthetase</fullName>
    </alternativeName>
</protein>
<dbReference type="PANTHER" id="PTHR43033">
    <property type="entry name" value="TRNA(ILE)-LYSIDINE SYNTHASE-RELATED"/>
    <property type="match status" value="1"/>
</dbReference>
<evidence type="ECO:0000256" key="7">
    <source>
        <dbReference type="ARBA" id="ARBA00048539"/>
    </source>
</evidence>
<dbReference type="SUPFAM" id="SSF82829">
    <property type="entry name" value="MesJ substrate recognition domain-like"/>
    <property type="match status" value="1"/>
</dbReference>
<dbReference type="CDD" id="cd01992">
    <property type="entry name" value="TilS_N"/>
    <property type="match status" value="1"/>
</dbReference>
<gene>
    <name evidence="8" type="primary">tilS</name>
    <name evidence="10" type="ORF">SAMN05216212_3012</name>
</gene>
<dbReference type="STRING" id="658219.SAMN05216212_3012"/>
<dbReference type="SUPFAM" id="SSF52402">
    <property type="entry name" value="Adenine nucleotide alpha hydrolases-like"/>
    <property type="match status" value="1"/>
</dbReference>
<dbReference type="GO" id="GO:0032267">
    <property type="term" value="F:tRNA(Ile)-lysidine synthase activity"/>
    <property type="evidence" value="ECO:0007669"/>
    <property type="project" value="UniProtKB-EC"/>
</dbReference>
<evidence type="ECO:0000256" key="8">
    <source>
        <dbReference type="HAMAP-Rule" id="MF_01161"/>
    </source>
</evidence>
<dbReference type="HAMAP" id="MF_01161">
    <property type="entry name" value="tRNA_Ile_lys_synt"/>
    <property type="match status" value="1"/>
</dbReference>
<dbReference type="Pfam" id="PF09179">
    <property type="entry name" value="TilS"/>
    <property type="match status" value="1"/>
</dbReference>
<dbReference type="AlphaFoldDB" id="A0A1G9E463"/>
<keyword evidence="6 8" id="KW-0067">ATP-binding</keyword>
<feature type="domain" description="Lysidine-tRNA(Ile) synthetase C-terminal" evidence="9">
    <location>
        <begin position="357"/>
        <end position="428"/>
    </location>
</feature>
<evidence type="ECO:0000256" key="4">
    <source>
        <dbReference type="ARBA" id="ARBA00022694"/>
    </source>
</evidence>
<reference evidence="11" key="1">
    <citation type="submission" date="2016-10" db="EMBL/GenBank/DDBJ databases">
        <authorList>
            <person name="Varghese N."/>
            <person name="Submissions S."/>
        </authorList>
    </citation>
    <scope>NUCLEOTIDE SEQUENCE [LARGE SCALE GENOMIC DNA]</scope>
    <source>
        <strain evidence="11">CGMCC 1.10658</strain>
    </source>
</reference>
<dbReference type="Gene3D" id="3.40.50.620">
    <property type="entry name" value="HUPs"/>
    <property type="match status" value="1"/>
</dbReference>
<dbReference type="Gene3D" id="1.20.59.20">
    <property type="match status" value="1"/>
</dbReference>
<evidence type="ECO:0000256" key="2">
    <source>
        <dbReference type="ARBA" id="ARBA00022490"/>
    </source>
</evidence>
<dbReference type="GO" id="GO:0005524">
    <property type="term" value="F:ATP binding"/>
    <property type="evidence" value="ECO:0007669"/>
    <property type="project" value="UniProtKB-UniRule"/>
</dbReference>
<keyword evidence="11" id="KW-1185">Reference proteome</keyword>
<evidence type="ECO:0000313" key="11">
    <source>
        <dbReference type="Proteomes" id="UP000199305"/>
    </source>
</evidence>
<dbReference type="NCBIfam" id="TIGR02433">
    <property type="entry name" value="lysidine_TilS_C"/>
    <property type="match status" value="1"/>
</dbReference>
<dbReference type="Proteomes" id="UP000199305">
    <property type="component" value="Unassembled WGS sequence"/>
</dbReference>
<evidence type="ECO:0000256" key="3">
    <source>
        <dbReference type="ARBA" id="ARBA00022598"/>
    </source>
</evidence>
<evidence type="ECO:0000256" key="6">
    <source>
        <dbReference type="ARBA" id="ARBA00022840"/>
    </source>
</evidence>
<evidence type="ECO:0000259" key="9">
    <source>
        <dbReference type="SMART" id="SM00977"/>
    </source>
</evidence>
<dbReference type="SUPFAM" id="SSF56037">
    <property type="entry name" value="PheT/TilS domain"/>
    <property type="match status" value="1"/>
</dbReference>
<dbReference type="Pfam" id="PF11734">
    <property type="entry name" value="TilS_C"/>
    <property type="match status" value="1"/>
</dbReference>
<comment type="subcellular location">
    <subcellularLocation>
        <location evidence="1 8">Cytoplasm</location>
    </subcellularLocation>
</comment>
<dbReference type="Pfam" id="PF01171">
    <property type="entry name" value="ATP_bind_3"/>
    <property type="match status" value="1"/>
</dbReference>
<evidence type="ECO:0000256" key="1">
    <source>
        <dbReference type="ARBA" id="ARBA00004496"/>
    </source>
</evidence>
<sequence>MHDQTGALRKGVAAALAGYPCRGRRWLALSGGLDSTVLAHLLASLGEPFTAVHVNHALSPNADAWQAHCRRLVDALQVPLVTRNVVVTERGGGLEEAARHARYVVFEELLGEGDQLLAAHHGDDQVETFFLRLLRGAGVQGLAAMPGCRPLGRGQLVRPLLGFGRNALERYARASGLDWIEDESNRDSRFDRNYLRRGVLPGLRERWPLRERVGRAAENLREAAALLAEVGDGDLVAVGLRSERLGQSISIAGLQSLSPARRKNLLRRWLSLRGGESPPATVLEELLRQLWAAGGDRQPEIAMGELVGRRWGERLYLLPALATLDPPQELLWSGSESLALPGGGTLVPSSDWPAGSYRVSFRQGGERARPLGRSHSQTLKRLLQEWQLEPWLRDRVPLIFEGTRLLAVGGLFVCHGDWKGRPPAPPEWRPGAFSD</sequence>
<dbReference type="PANTHER" id="PTHR43033:SF1">
    <property type="entry name" value="TRNA(ILE)-LYSIDINE SYNTHASE-RELATED"/>
    <property type="match status" value="1"/>
</dbReference>
<dbReference type="InterPro" id="IPR014729">
    <property type="entry name" value="Rossmann-like_a/b/a_fold"/>
</dbReference>
<dbReference type="EC" id="6.3.4.19" evidence="8"/>
<evidence type="ECO:0000313" key="10">
    <source>
        <dbReference type="EMBL" id="SDK70904.1"/>
    </source>
</evidence>
<comment type="domain">
    <text evidence="8">The N-terminal region contains the highly conserved SGGXDS motif, predicted to be a P-loop motif involved in ATP binding.</text>
</comment>
<dbReference type="InterPro" id="IPR011063">
    <property type="entry name" value="TilS/TtcA_N"/>
</dbReference>
<dbReference type="OrthoDB" id="9807403at2"/>
<dbReference type="InterPro" id="IPR012795">
    <property type="entry name" value="tRNA_Ile_lys_synt_N"/>
</dbReference>
<proteinExistence type="inferred from homology"/>
<name>A0A1G9E463_9GAMM</name>
<organism evidence="10 11">
    <name type="scientific">Microbulbifer yueqingensis</name>
    <dbReference type="NCBI Taxonomy" id="658219"/>
    <lineage>
        <taxon>Bacteria</taxon>
        <taxon>Pseudomonadati</taxon>
        <taxon>Pseudomonadota</taxon>
        <taxon>Gammaproteobacteria</taxon>
        <taxon>Cellvibrionales</taxon>
        <taxon>Microbulbiferaceae</taxon>
        <taxon>Microbulbifer</taxon>
    </lineage>
</organism>
<dbReference type="SMART" id="SM00977">
    <property type="entry name" value="TilS_C"/>
    <property type="match status" value="1"/>
</dbReference>
<dbReference type="InterPro" id="IPR012094">
    <property type="entry name" value="tRNA_Ile_lys_synt"/>
</dbReference>
<dbReference type="InterPro" id="IPR015262">
    <property type="entry name" value="tRNA_Ile_lys_synt_subst-bd"/>
</dbReference>
<comment type="similarity">
    <text evidence="8">Belongs to the tRNA(Ile)-lysidine synthase family.</text>
</comment>
<accession>A0A1G9E463</accession>
<dbReference type="InterPro" id="IPR012796">
    <property type="entry name" value="Lysidine-tRNA-synth_C"/>
</dbReference>